<keyword evidence="2 7" id="KW-0813">Transport</keyword>
<keyword evidence="4 7" id="KW-0812">Transmembrane</keyword>
<name>A0A852ZR49_9ACTN</name>
<evidence type="ECO:0000256" key="6">
    <source>
        <dbReference type="ARBA" id="ARBA00023136"/>
    </source>
</evidence>
<feature type="transmembrane region" description="Helical" evidence="7">
    <location>
        <begin position="289"/>
        <end position="314"/>
    </location>
</feature>
<evidence type="ECO:0000256" key="5">
    <source>
        <dbReference type="ARBA" id="ARBA00022989"/>
    </source>
</evidence>
<evidence type="ECO:0000256" key="1">
    <source>
        <dbReference type="ARBA" id="ARBA00004651"/>
    </source>
</evidence>
<dbReference type="AlphaFoldDB" id="A0A852ZR49"/>
<evidence type="ECO:0000256" key="2">
    <source>
        <dbReference type="ARBA" id="ARBA00022448"/>
    </source>
</evidence>
<evidence type="ECO:0000313" key="10">
    <source>
        <dbReference type="EMBL" id="NYH91046.1"/>
    </source>
</evidence>
<dbReference type="PANTHER" id="PTHR43386">
    <property type="entry name" value="OLIGOPEPTIDE TRANSPORT SYSTEM PERMEASE PROTEIN APPC"/>
    <property type="match status" value="1"/>
</dbReference>
<protein>
    <submittedName>
        <fullName evidence="10">Peptide/nickel transport system permease protein</fullName>
    </submittedName>
</protein>
<comment type="subcellular location">
    <subcellularLocation>
        <location evidence="1 7">Cell membrane</location>
        <topology evidence="1 7">Multi-pass membrane protein</topology>
    </subcellularLocation>
</comment>
<feature type="transmembrane region" description="Helical" evidence="7">
    <location>
        <begin position="57"/>
        <end position="78"/>
    </location>
</feature>
<gene>
    <name evidence="10" type="ORF">F4554_003684</name>
</gene>
<dbReference type="InterPro" id="IPR000515">
    <property type="entry name" value="MetI-like"/>
</dbReference>
<dbReference type="RefSeq" id="WP_238341336.1">
    <property type="nucleotide sequence ID" value="NZ_BAAARR010000020.1"/>
</dbReference>
<evidence type="ECO:0000313" key="11">
    <source>
        <dbReference type="Proteomes" id="UP000579605"/>
    </source>
</evidence>
<dbReference type="GO" id="GO:0055085">
    <property type="term" value="P:transmembrane transport"/>
    <property type="evidence" value="ECO:0007669"/>
    <property type="project" value="InterPro"/>
</dbReference>
<comment type="similarity">
    <text evidence="7">Belongs to the binding-protein-dependent transport system permease family.</text>
</comment>
<keyword evidence="11" id="KW-1185">Reference proteome</keyword>
<dbReference type="PANTHER" id="PTHR43386:SF1">
    <property type="entry name" value="D,D-DIPEPTIDE TRANSPORT SYSTEM PERMEASE PROTEIN DDPC-RELATED"/>
    <property type="match status" value="1"/>
</dbReference>
<comment type="caution">
    <text evidence="10">The sequence shown here is derived from an EMBL/GenBank/DDBJ whole genome shotgun (WGS) entry which is preliminary data.</text>
</comment>
<feature type="transmembrane region" description="Helical" evidence="7">
    <location>
        <begin position="122"/>
        <end position="148"/>
    </location>
</feature>
<dbReference type="PROSITE" id="PS50928">
    <property type="entry name" value="ABC_TM1"/>
    <property type="match status" value="1"/>
</dbReference>
<dbReference type="InterPro" id="IPR035906">
    <property type="entry name" value="MetI-like_sf"/>
</dbReference>
<dbReference type="SUPFAM" id="SSF161098">
    <property type="entry name" value="MetI-like"/>
    <property type="match status" value="1"/>
</dbReference>
<evidence type="ECO:0000256" key="3">
    <source>
        <dbReference type="ARBA" id="ARBA00022475"/>
    </source>
</evidence>
<evidence type="ECO:0000256" key="8">
    <source>
        <dbReference type="SAM" id="MobiDB-lite"/>
    </source>
</evidence>
<keyword evidence="3" id="KW-1003">Cell membrane</keyword>
<proteinExistence type="inferred from homology"/>
<dbReference type="Pfam" id="PF00528">
    <property type="entry name" value="BPD_transp_1"/>
    <property type="match status" value="1"/>
</dbReference>
<evidence type="ECO:0000259" key="9">
    <source>
        <dbReference type="PROSITE" id="PS50928"/>
    </source>
</evidence>
<organism evidence="10 11">
    <name type="scientific">Actinopolymorpha rutila</name>
    <dbReference type="NCBI Taxonomy" id="446787"/>
    <lineage>
        <taxon>Bacteria</taxon>
        <taxon>Bacillati</taxon>
        <taxon>Actinomycetota</taxon>
        <taxon>Actinomycetes</taxon>
        <taxon>Propionibacteriales</taxon>
        <taxon>Actinopolymorphaceae</taxon>
        <taxon>Actinopolymorpha</taxon>
    </lineage>
</organism>
<sequence length="325" mass="33844">MTTPPDTGTPAGSGGMPADTEGTGAGAGTLRSVRSVVRDRRRAALLRFWAGYRRQPAGLAGLAGMAVIVVLALAAPLITDSAGLDVTQATGDRLQPPSAAFPLGTDETGRSVLLLTLWGARISLLVGVTATLLAMGIGTLVGIAAGHFGGWFTGLLMRVTDWFIVLPRLVLAIALAAVLGPSLTTIVIAIGVTSWPGTARLIRAQTLAVEARPYLERARALGAGHWHQMTRHVLPNVMPLVLASTTLEVASAVLAEATLSFLGLGDPARVSWGSMLSRANSSGAVTFGAWWYLLTPGLAILVVVLCFTLCGRALEAVFNPRLRGR</sequence>
<feature type="transmembrane region" description="Helical" evidence="7">
    <location>
        <begin position="169"/>
        <end position="192"/>
    </location>
</feature>
<dbReference type="Gene3D" id="1.10.3720.10">
    <property type="entry name" value="MetI-like"/>
    <property type="match status" value="1"/>
</dbReference>
<dbReference type="EMBL" id="JACBZH010000001">
    <property type="protein sequence ID" value="NYH91046.1"/>
    <property type="molecule type" value="Genomic_DNA"/>
</dbReference>
<dbReference type="CDD" id="cd06261">
    <property type="entry name" value="TM_PBP2"/>
    <property type="match status" value="1"/>
</dbReference>
<evidence type="ECO:0000256" key="7">
    <source>
        <dbReference type="RuleBase" id="RU363032"/>
    </source>
</evidence>
<feature type="domain" description="ABC transmembrane type-1" evidence="9">
    <location>
        <begin position="120"/>
        <end position="311"/>
    </location>
</feature>
<keyword evidence="6 7" id="KW-0472">Membrane</keyword>
<reference evidence="10 11" key="1">
    <citation type="submission" date="2020-07" db="EMBL/GenBank/DDBJ databases">
        <title>Sequencing the genomes of 1000 actinobacteria strains.</title>
        <authorList>
            <person name="Klenk H.-P."/>
        </authorList>
    </citation>
    <scope>NUCLEOTIDE SEQUENCE [LARGE SCALE GENOMIC DNA]</scope>
    <source>
        <strain evidence="10 11">DSM 18448</strain>
    </source>
</reference>
<keyword evidence="5 7" id="KW-1133">Transmembrane helix</keyword>
<dbReference type="GO" id="GO:0005886">
    <property type="term" value="C:plasma membrane"/>
    <property type="evidence" value="ECO:0007669"/>
    <property type="project" value="UniProtKB-SubCell"/>
</dbReference>
<dbReference type="InterPro" id="IPR025966">
    <property type="entry name" value="OppC_N"/>
</dbReference>
<dbReference type="InterPro" id="IPR050366">
    <property type="entry name" value="BP-dependent_transpt_permease"/>
</dbReference>
<dbReference type="Proteomes" id="UP000579605">
    <property type="component" value="Unassembled WGS sequence"/>
</dbReference>
<feature type="region of interest" description="Disordered" evidence="8">
    <location>
        <begin position="1"/>
        <end position="31"/>
    </location>
</feature>
<accession>A0A852ZR49</accession>
<evidence type="ECO:0000256" key="4">
    <source>
        <dbReference type="ARBA" id="ARBA00022692"/>
    </source>
</evidence>
<dbReference type="Pfam" id="PF12911">
    <property type="entry name" value="OppC_N"/>
    <property type="match status" value="1"/>
</dbReference>